<evidence type="ECO:0000313" key="1">
    <source>
        <dbReference type="EMBL" id="MBR8534955.1"/>
    </source>
</evidence>
<proteinExistence type="predicted"/>
<dbReference type="EMBL" id="JAGTAR010000005">
    <property type="protein sequence ID" value="MBR8534955.1"/>
    <property type="molecule type" value="Genomic_DNA"/>
</dbReference>
<accession>A0A941F391</accession>
<dbReference type="PROSITE" id="PS51257">
    <property type="entry name" value="PROKAR_LIPOPROTEIN"/>
    <property type="match status" value="1"/>
</dbReference>
<reference evidence="1" key="2">
    <citation type="submission" date="2021-04" db="EMBL/GenBank/DDBJ databases">
        <authorList>
            <person name="Zhang T."/>
            <person name="Zhang Y."/>
            <person name="Lu D."/>
            <person name="Zuo D."/>
            <person name="Du Z."/>
        </authorList>
    </citation>
    <scope>NUCLEOTIDE SEQUENCE</scope>
    <source>
        <strain evidence="1">JR1</strain>
    </source>
</reference>
<dbReference type="AlphaFoldDB" id="A0A941F391"/>
<comment type="caution">
    <text evidence="1">The sequence shown here is derived from an EMBL/GenBank/DDBJ whole genome shotgun (WGS) entry which is preliminary data.</text>
</comment>
<dbReference type="RefSeq" id="WP_212188854.1">
    <property type="nucleotide sequence ID" value="NZ_JAGTAR010000005.1"/>
</dbReference>
<dbReference type="Proteomes" id="UP000679220">
    <property type="component" value="Unassembled WGS sequence"/>
</dbReference>
<name>A0A941F391_9BACT</name>
<evidence type="ECO:0008006" key="3">
    <source>
        <dbReference type="Google" id="ProtNLM"/>
    </source>
</evidence>
<keyword evidence="2" id="KW-1185">Reference proteome</keyword>
<organism evidence="1 2">
    <name type="scientific">Carboxylicivirga sediminis</name>
    <dbReference type="NCBI Taxonomy" id="2006564"/>
    <lineage>
        <taxon>Bacteria</taxon>
        <taxon>Pseudomonadati</taxon>
        <taxon>Bacteroidota</taxon>
        <taxon>Bacteroidia</taxon>
        <taxon>Marinilabiliales</taxon>
        <taxon>Marinilabiliaceae</taxon>
        <taxon>Carboxylicivirga</taxon>
    </lineage>
</organism>
<protein>
    <recommendedName>
        <fullName evidence="3">Lipoprotein</fullName>
    </recommendedName>
</protein>
<gene>
    <name evidence="1" type="ORF">KDU71_05230</name>
</gene>
<sequence>MKREESIFMLALFVFLLLIASCQKQLSHPEFLEYINNPDNGLLQEKEINNVSVSLQYWPQELVTYQEFQGLDSISTQVYLNELANYKQYHYIKLKLSAHGQGLLHAYVRDRFKYSQLVNTLSFGMGQNAYLIKQPTDTLEFVDCFIPRYYGINTSTDLMLIYKADKDLDTDFRFQLKDLDIGTGELSFTITKDAILNIPDLIIE</sequence>
<reference evidence="1" key="1">
    <citation type="journal article" date="2018" name="Int. J. Syst. Evol. Microbiol.">
        <title>Carboxylicivirga sediminis sp. nov., isolated from coastal sediment.</title>
        <authorList>
            <person name="Wang F.Q."/>
            <person name="Ren L.H."/>
            <person name="Zou R.J."/>
            <person name="Sun Y.Z."/>
            <person name="Liu X.J."/>
            <person name="Jiang F."/>
            <person name="Liu L.J."/>
        </authorList>
    </citation>
    <scope>NUCLEOTIDE SEQUENCE</scope>
    <source>
        <strain evidence="1">JR1</strain>
    </source>
</reference>
<evidence type="ECO:0000313" key="2">
    <source>
        <dbReference type="Proteomes" id="UP000679220"/>
    </source>
</evidence>